<name>A0ABM8MAH7_9GAMM</name>
<accession>A0ABM8MAH7</accession>
<organism evidence="1 2">
    <name type="scientific">Bathymodiolus thermophilus thioautotrophic gill symbiont</name>
    <dbReference type="NCBI Taxonomy" id="2360"/>
    <lineage>
        <taxon>Bacteria</taxon>
        <taxon>Pseudomonadati</taxon>
        <taxon>Pseudomonadota</taxon>
        <taxon>Gammaproteobacteria</taxon>
        <taxon>sulfur-oxidizing symbionts</taxon>
    </lineage>
</organism>
<sequence>GFTDKVVMDKSGAKYAGLANINLLY</sequence>
<reference evidence="1 2" key="1">
    <citation type="submission" date="2020-05" db="EMBL/GenBank/DDBJ databases">
        <authorList>
            <person name="Petersen J."/>
            <person name="Sayavedra L."/>
        </authorList>
    </citation>
    <scope>NUCLEOTIDE SEQUENCE [LARGE SCALE GENOMIC DNA]</scope>
    <source>
        <strain evidence="1">B azoricus SOX ET2 1586I</strain>
    </source>
</reference>
<dbReference type="Proteomes" id="UP000626656">
    <property type="component" value="Unassembled WGS sequence"/>
</dbReference>
<keyword evidence="2" id="KW-1185">Reference proteome</keyword>
<protein>
    <submittedName>
        <fullName evidence="1">Uncharacterized protein</fullName>
    </submittedName>
</protein>
<gene>
    <name evidence="1" type="ORF">AZO1586I_2034</name>
</gene>
<dbReference type="EMBL" id="CAHJWF010000461">
    <property type="protein sequence ID" value="CAB5507759.1"/>
    <property type="molecule type" value="Genomic_DNA"/>
</dbReference>
<evidence type="ECO:0000313" key="1">
    <source>
        <dbReference type="EMBL" id="CAB5507759.1"/>
    </source>
</evidence>
<evidence type="ECO:0000313" key="2">
    <source>
        <dbReference type="Proteomes" id="UP000626656"/>
    </source>
</evidence>
<proteinExistence type="predicted"/>
<comment type="caution">
    <text evidence="1">The sequence shown here is derived from an EMBL/GenBank/DDBJ whole genome shotgun (WGS) entry which is preliminary data.</text>
</comment>
<feature type="non-terminal residue" evidence="1">
    <location>
        <position position="1"/>
    </location>
</feature>